<evidence type="ECO:0000313" key="2">
    <source>
        <dbReference type="EMBL" id="TKG69713.1"/>
    </source>
</evidence>
<organism evidence="2 3">
    <name type="scientific">Prauserella endophytica</name>
    <dbReference type="NCBI Taxonomy" id="1592324"/>
    <lineage>
        <taxon>Bacteria</taxon>
        <taxon>Bacillati</taxon>
        <taxon>Actinomycetota</taxon>
        <taxon>Actinomycetes</taxon>
        <taxon>Pseudonocardiales</taxon>
        <taxon>Pseudonocardiaceae</taxon>
        <taxon>Prauserella</taxon>
        <taxon>Prauserella coralliicola group</taxon>
    </lineage>
</organism>
<accession>A0ABY2S4I0</accession>
<feature type="compositionally biased region" description="Polar residues" evidence="1">
    <location>
        <begin position="48"/>
        <end position="58"/>
    </location>
</feature>
<dbReference type="Gene3D" id="3.20.20.70">
    <property type="entry name" value="Aldolase class I"/>
    <property type="match status" value="1"/>
</dbReference>
<feature type="region of interest" description="Disordered" evidence="1">
    <location>
        <begin position="45"/>
        <end position="69"/>
    </location>
</feature>
<evidence type="ECO:0000313" key="3">
    <source>
        <dbReference type="Proteomes" id="UP000309992"/>
    </source>
</evidence>
<proteinExistence type="predicted"/>
<reference evidence="2 3" key="1">
    <citation type="journal article" date="2015" name="Antonie Van Leeuwenhoek">
        <title>Prauserella endophytica sp. nov., an endophytic actinobacterium isolated from Tamarix taklamakanensis.</title>
        <authorList>
            <person name="Liu J.M."/>
            <person name="Habden X."/>
            <person name="Guo L."/>
            <person name="Tuo L."/>
            <person name="Jiang Z.K."/>
            <person name="Liu S.W."/>
            <person name="Liu X.F."/>
            <person name="Chen L."/>
            <person name="Li R.F."/>
            <person name="Zhang Y.Q."/>
            <person name="Sun C.H."/>
        </authorList>
    </citation>
    <scope>NUCLEOTIDE SEQUENCE [LARGE SCALE GENOMIC DNA]</scope>
    <source>
        <strain evidence="2 3">CGMCC 4.7182</strain>
    </source>
</reference>
<dbReference type="EMBL" id="SWMS01000010">
    <property type="protein sequence ID" value="TKG69713.1"/>
    <property type="molecule type" value="Genomic_DNA"/>
</dbReference>
<comment type="caution">
    <text evidence="2">The sequence shown here is derived from an EMBL/GenBank/DDBJ whole genome shotgun (WGS) entry which is preliminary data.</text>
</comment>
<protein>
    <submittedName>
        <fullName evidence="2">Uncharacterized protein</fullName>
    </submittedName>
</protein>
<sequence>MEVAAARLRTVGFCWHDPGPELAALAHPGGVLVRWQVGSVLGRARHGTATTPGPTSSVHGAEAGGYVRGHTALPPPLESVLDEVDVPVLAAGGVGTAPRRGRGAHRRSRLSRRIRVGTRIEAMALYTDEAVAAVTEVRGAAVVVRELAEGAERLLAR</sequence>
<gene>
    <name evidence="2" type="ORF">FCN18_19730</name>
</gene>
<keyword evidence="3" id="KW-1185">Reference proteome</keyword>
<dbReference type="RefSeq" id="WP_137095806.1">
    <property type="nucleotide sequence ID" value="NZ_SWMS01000010.1"/>
</dbReference>
<evidence type="ECO:0000256" key="1">
    <source>
        <dbReference type="SAM" id="MobiDB-lite"/>
    </source>
</evidence>
<dbReference type="Proteomes" id="UP000309992">
    <property type="component" value="Unassembled WGS sequence"/>
</dbReference>
<dbReference type="InterPro" id="IPR013785">
    <property type="entry name" value="Aldolase_TIM"/>
</dbReference>
<name>A0ABY2S4I0_9PSEU</name>